<evidence type="ECO:0000256" key="1">
    <source>
        <dbReference type="SAM" id="MobiDB-lite"/>
    </source>
</evidence>
<dbReference type="AlphaFoldDB" id="A0A7W8WXW9"/>
<organism evidence="2 3">
    <name type="scientific">Neomicrococcus aestuarii</name>
    <dbReference type="NCBI Taxonomy" id="556325"/>
    <lineage>
        <taxon>Bacteria</taxon>
        <taxon>Bacillati</taxon>
        <taxon>Actinomycetota</taxon>
        <taxon>Actinomycetes</taxon>
        <taxon>Micrococcales</taxon>
        <taxon>Micrococcaceae</taxon>
        <taxon>Neomicrococcus</taxon>
    </lineage>
</organism>
<name>A0A7W8WXW9_9MICC</name>
<dbReference type="RefSeq" id="WP_183663442.1">
    <property type="nucleotide sequence ID" value="NZ_BAAARH010000018.1"/>
</dbReference>
<protein>
    <submittedName>
        <fullName evidence="2">Uncharacterized protein</fullName>
    </submittedName>
</protein>
<feature type="region of interest" description="Disordered" evidence="1">
    <location>
        <begin position="97"/>
        <end position="120"/>
    </location>
</feature>
<dbReference type="Proteomes" id="UP000580797">
    <property type="component" value="Unassembled WGS sequence"/>
</dbReference>
<gene>
    <name evidence="2" type="ORF">HD598_000388</name>
</gene>
<dbReference type="EMBL" id="JACHDR010000001">
    <property type="protein sequence ID" value="MBB5511701.1"/>
    <property type="molecule type" value="Genomic_DNA"/>
</dbReference>
<reference evidence="2 3" key="1">
    <citation type="submission" date="2020-08" db="EMBL/GenBank/DDBJ databases">
        <title>Sequencing the genomes of 1000 actinobacteria strains.</title>
        <authorList>
            <person name="Klenk H.-P."/>
        </authorList>
    </citation>
    <scope>NUCLEOTIDE SEQUENCE [LARGE SCALE GENOMIC DNA]</scope>
    <source>
        <strain evidence="2 3">DSM 105783</strain>
    </source>
</reference>
<proteinExistence type="predicted"/>
<accession>A0A7W8WXW9</accession>
<feature type="compositionally biased region" description="Polar residues" evidence="1">
    <location>
        <begin position="100"/>
        <end position="120"/>
    </location>
</feature>
<evidence type="ECO:0000313" key="3">
    <source>
        <dbReference type="Proteomes" id="UP000580797"/>
    </source>
</evidence>
<comment type="caution">
    <text evidence="2">The sequence shown here is derived from an EMBL/GenBank/DDBJ whole genome shotgun (WGS) entry which is preliminary data.</text>
</comment>
<evidence type="ECO:0000313" key="2">
    <source>
        <dbReference type="EMBL" id="MBB5511701.1"/>
    </source>
</evidence>
<sequence length="466" mass="49511">MDIIENLMKASDPAQGISAPGPLILDSPHTDSSQPFIPTFVESPDHSEDTRPVDKPWYAKPSTWIASVAAAAVVGVVWTFNPFGINANNTLPGGNTTGGAVSSSAPASETSDVSVPSASGTPAVPNGGAAILPNGQLPAHSYLYWEDSEACNAFDVATVMVESLSGGKPAALNGTPYNNLVVGCHEGYAAFISMPESAVFDQQLQGKAKVINIAKWDGDRWIVKAHPSDSGGEELTSVDFFPEVRAFPKRAEGTAAERMDARLAELGISVSDPQKLVGPNWASWAPQETNGWTSFDASEQGFTGGKNMDWVVAVRSNDYGTFAQDEVRMFDVYGSTAIQLSRRTAANPDEMFVCGGTADTYQIDVSEPISLRAESGALAVALVTVEGSTTGENSSVQLIPANAPTSGNVCDLPVALNFGDEYYVDPTLRLPFGFETESEREGFLASQEWKDLVQFAKDLTYVSMTP</sequence>